<accession>A0ABY6J956</accession>
<evidence type="ECO:0000313" key="1">
    <source>
        <dbReference type="EMBL" id="UYU30304.1"/>
    </source>
</evidence>
<organism evidence="1 2">
    <name type="scientific">Siccibacter colletis</name>
    <dbReference type="NCBI Taxonomy" id="1505757"/>
    <lineage>
        <taxon>Bacteria</taxon>
        <taxon>Pseudomonadati</taxon>
        <taxon>Pseudomonadota</taxon>
        <taxon>Gammaproteobacteria</taxon>
        <taxon>Enterobacterales</taxon>
        <taxon>Enterobacteriaceae</taxon>
        <taxon>Siccibacter</taxon>
    </lineage>
</organism>
<name>A0ABY6J956_9ENTR</name>
<evidence type="ECO:0000313" key="2">
    <source>
        <dbReference type="Proteomes" id="UP001156318"/>
    </source>
</evidence>
<sequence>MKEAKLTEVFVTKYALTSGPFRVMAEVNESEGMCVYKAPGSYFHQYAHGNDFWLTQEDALADCERRRAAKIKSIEKQKNKLECMTFTIGEASA</sequence>
<keyword evidence="2" id="KW-1185">Reference proteome</keyword>
<gene>
    <name evidence="1" type="ORF">KFZ77_10365</name>
</gene>
<proteinExistence type="predicted"/>
<protein>
    <submittedName>
        <fullName evidence="1">Uncharacterized protein</fullName>
    </submittedName>
</protein>
<dbReference type="Proteomes" id="UP001156318">
    <property type="component" value="Chromosome"/>
</dbReference>
<dbReference type="EMBL" id="CP074352">
    <property type="protein sequence ID" value="UYU30304.1"/>
    <property type="molecule type" value="Genomic_DNA"/>
</dbReference>
<reference evidence="1 2" key="1">
    <citation type="submission" date="2021-05" db="EMBL/GenBank/DDBJ databases">
        <title>Isolation, identification, and the growth promoting effects of Pantoea dispersa strain YSD J2 from the aboveground leaves of Cyperus esculentus L.Var. Sativus.</title>
        <authorList>
            <person name="Wang S."/>
            <person name="Tang X.M."/>
            <person name="Huang Y.N."/>
        </authorList>
    </citation>
    <scope>NUCLEOTIDE SEQUENCE [LARGE SCALE GENOMIC DNA]</scope>
    <source>
        <strain evidence="2">YSD YN2</strain>
    </source>
</reference>
<dbReference type="RefSeq" id="WP_264384122.1">
    <property type="nucleotide sequence ID" value="NZ_CP074352.1"/>
</dbReference>